<name>A0AAU8GID2_9CAUD</name>
<gene>
    <name evidence="1" type="ORF">GCAXZXLR_CDS0068</name>
</gene>
<accession>A0AAU8GID2</accession>
<dbReference type="EMBL" id="PP856723">
    <property type="protein sequence ID" value="XCH40751.1"/>
    <property type="molecule type" value="Genomic_DNA"/>
</dbReference>
<protein>
    <submittedName>
        <fullName evidence="1">Uncharacterized protein</fullName>
    </submittedName>
</protein>
<sequence length="93" mass="10484">MLPGLSQSQVITFNQELKQLVVDVATFSERAFSRFTVADNHHVLTAMNIHPVLHATFDRITLQKFKHYLLLIPSLFNNQIVMSTQVNGTVFGG</sequence>
<reference evidence="1" key="1">
    <citation type="submission" date="2024-05" db="EMBL/GenBank/DDBJ databases">
        <authorList>
            <person name="Mugo M.M."/>
            <person name="Musyoki A.M."/>
            <person name="Makumi A.M."/>
            <person name="Mutai I."/>
            <person name="Drechsel O."/>
            <person name="Kering K.K."/>
            <person name="Muturi P."/>
            <person name="Mbae C.K."/>
            <person name="Kariuki S.M."/>
        </authorList>
    </citation>
    <scope>NUCLEOTIDE SEQUENCE</scope>
</reference>
<proteinExistence type="predicted"/>
<organism evidence="1">
    <name type="scientific">Salmonella phage vB_SEnST11_KE24</name>
    <dbReference type="NCBI Taxonomy" id="3161175"/>
    <lineage>
        <taxon>Viruses</taxon>
        <taxon>Duplodnaviria</taxon>
        <taxon>Heunggongvirae</taxon>
        <taxon>Uroviricota</taxon>
        <taxon>Caudoviricetes</taxon>
        <taxon>Rosemountvirus</taxon>
    </lineage>
</organism>
<evidence type="ECO:0000313" key="1">
    <source>
        <dbReference type="EMBL" id="XCH40751.1"/>
    </source>
</evidence>